<dbReference type="GO" id="GO:0046677">
    <property type="term" value="P:response to antibiotic"/>
    <property type="evidence" value="ECO:0007669"/>
    <property type="project" value="TreeGrafter"/>
</dbReference>
<feature type="domain" description="Multidrug resistance protein MdtA-like barrel-sandwich hybrid" evidence="4">
    <location>
        <begin position="61"/>
        <end position="204"/>
    </location>
</feature>
<dbReference type="GO" id="GO:0022857">
    <property type="term" value="F:transmembrane transporter activity"/>
    <property type="evidence" value="ECO:0007669"/>
    <property type="project" value="InterPro"/>
</dbReference>
<dbReference type="EMBL" id="DNWC01000126">
    <property type="protein sequence ID" value="HBJ09257.1"/>
    <property type="molecule type" value="Genomic_DNA"/>
</dbReference>
<dbReference type="AlphaFoldDB" id="A0A354M418"/>
<feature type="coiled-coil region" evidence="2">
    <location>
        <begin position="102"/>
        <end position="167"/>
    </location>
</feature>
<dbReference type="Pfam" id="PF25917">
    <property type="entry name" value="BSH_RND"/>
    <property type="match status" value="1"/>
</dbReference>
<dbReference type="InterPro" id="IPR058792">
    <property type="entry name" value="Beta-barrel_RND_2"/>
</dbReference>
<dbReference type="InterPro" id="IPR006143">
    <property type="entry name" value="RND_pump_MFP"/>
</dbReference>
<name>A0A354M418_9BACT</name>
<dbReference type="InterPro" id="IPR058624">
    <property type="entry name" value="MdtA-like_HH"/>
</dbReference>
<proteinExistence type="inferred from homology"/>
<dbReference type="Gene3D" id="1.10.287.470">
    <property type="entry name" value="Helix hairpin bin"/>
    <property type="match status" value="1"/>
</dbReference>
<dbReference type="NCBIfam" id="TIGR01730">
    <property type="entry name" value="RND_mfp"/>
    <property type="match status" value="1"/>
</dbReference>
<dbReference type="Pfam" id="PF25876">
    <property type="entry name" value="HH_MFP_RND"/>
    <property type="match status" value="1"/>
</dbReference>
<dbReference type="GO" id="GO:0005886">
    <property type="term" value="C:plasma membrane"/>
    <property type="evidence" value="ECO:0007669"/>
    <property type="project" value="TreeGrafter"/>
</dbReference>
<evidence type="ECO:0000313" key="6">
    <source>
        <dbReference type="EMBL" id="HBJ09257.1"/>
    </source>
</evidence>
<dbReference type="PANTHER" id="PTHR30158:SF10">
    <property type="entry name" value="CATION EFFLUX PUMP"/>
    <property type="match status" value="1"/>
</dbReference>
<dbReference type="Gene3D" id="2.40.50.100">
    <property type="match status" value="1"/>
</dbReference>
<dbReference type="RefSeq" id="WP_418728975.1">
    <property type="nucleotide sequence ID" value="NZ_DBFJMN010000123.1"/>
</dbReference>
<feature type="domain" description="CusB-like beta-barrel" evidence="5">
    <location>
        <begin position="241"/>
        <end position="294"/>
    </location>
</feature>
<evidence type="ECO:0000313" key="7">
    <source>
        <dbReference type="Proteomes" id="UP000262954"/>
    </source>
</evidence>
<dbReference type="Proteomes" id="UP000262954">
    <property type="component" value="Unassembled WGS sequence"/>
</dbReference>
<evidence type="ECO:0000256" key="1">
    <source>
        <dbReference type="ARBA" id="ARBA00009477"/>
    </source>
</evidence>
<comment type="caution">
    <text evidence="6">The sequence shown here is derived from an EMBL/GenBank/DDBJ whole genome shotgun (WGS) entry which is preliminary data.</text>
</comment>
<evidence type="ECO:0000259" key="3">
    <source>
        <dbReference type="Pfam" id="PF25876"/>
    </source>
</evidence>
<feature type="domain" description="Multidrug resistance protein MdtA-like alpha-helical hairpin" evidence="3">
    <location>
        <begin position="103"/>
        <end position="170"/>
    </location>
</feature>
<dbReference type="InterPro" id="IPR058625">
    <property type="entry name" value="MdtA-like_BSH"/>
</dbReference>
<accession>A0A354M418</accession>
<dbReference type="SUPFAM" id="SSF111369">
    <property type="entry name" value="HlyD-like secretion proteins"/>
    <property type="match status" value="1"/>
</dbReference>
<dbReference type="PANTHER" id="PTHR30158">
    <property type="entry name" value="ACRA/E-RELATED COMPONENT OF DRUG EFFLUX TRANSPORTER"/>
    <property type="match status" value="1"/>
</dbReference>
<dbReference type="PROSITE" id="PS51257">
    <property type="entry name" value="PROKAR_LIPOPROTEIN"/>
    <property type="match status" value="1"/>
</dbReference>
<evidence type="ECO:0000259" key="5">
    <source>
        <dbReference type="Pfam" id="PF25954"/>
    </source>
</evidence>
<dbReference type="Gene3D" id="2.40.420.20">
    <property type="match status" value="1"/>
</dbReference>
<sequence length="377" mass="41966">MTKNILKNRLFLFAGVGFVLFSCTSKKTEQRMSVPEISVAYPVVRPVILHKTYPGYLSSVNTVDLMARVNGYLQSTPFTAGSLVKKGQLLFVIEPTLYEDAVKRAEAGLKNAQASLDYAENNYVRMKEASRSDAISEIDLIKSATQLISAKSNVKDAEAQLETAKTNLGYCYVRAPFSGHISKSIYSVGSYISGEGQAAKLATIYQDDKMNAYFNIEDNQYLQMLASTDKKGVEERLPGEVEILFQSPLSRPYMGKLNYLSPNIDLATGTLSIRAEIENPDNELKDGLYVNIRLPYGKQDSAVLVKDASIGTDQLGKYLYVVNDSNRVSYRHIETGELFSDTLRLVKSGLQPKDRYVTKALLKVREGMEIKPVLEKN</sequence>
<evidence type="ECO:0000259" key="4">
    <source>
        <dbReference type="Pfam" id="PF25917"/>
    </source>
</evidence>
<dbReference type="Pfam" id="PF25954">
    <property type="entry name" value="Beta-barrel_RND_2"/>
    <property type="match status" value="1"/>
</dbReference>
<evidence type="ECO:0000256" key="2">
    <source>
        <dbReference type="SAM" id="Coils"/>
    </source>
</evidence>
<gene>
    <name evidence="6" type="ORF">DDY73_09665</name>
</gene>
<dbReference type="Gene3D" id="2.40.30.170">
    <property type="match status" value="1"/>
</dbReference>
<dbReference type="GO" id="GO:0030313">
    <property type="term" value="C:cell envelope"/>
    <property type="evidence" value="ECO:0007669"/>
    <property type="project" value="UniProtKB-SubCell"/>
</dbReference>
<protein>
    <submittedName>
        <fullName evidence="6">Efflux transporter periplasmic adaptor subunit</fullName>
    </submittedName>
</protein>
<keyword evidence="2" id="KW-0175">Coiled coil</keyword>
<organism evidence="6 7">
    <name type="scientific">Coprobacter fastidiosus</name>
    <dbReference type="NCBI Taxonomy" id="1099853"/>
    <lineage>
        <taxon>Bacteria</taxon>
        <taxon>Pseudomonadati</taxon>
        <taxon>Bacteroidota</taxon>
        <taxon>Bacteroidia</taxon>
        <taxon>Bacteroidales</taxon>
        <taxon>Barnesiellaceae</taxon>
        <taxon>Coprobacter</taxon>
    </lineage>
</organism>
<reference evidence="6 7" key="1">
    <citation type="journal article" date="2018" name="Nat. Biotechnol.">
        <title>A standardized bacterial taxonomy based on genome phylogeny substantially revises the tree of life.</title>
        <authorList>
            <person name="Parks D.H."/>
            <person name="Chuvochina M."/>
            <person name="Waite D.W."/>
            <person name="Rinke C."/>
            <person name="Skarshewski A."/>
            <person name="Chaumeil P.A."/>
            <person name="Hugenholtz P."/>
        </authorList>
    </citation>
    <scope>NUCLEOTIDE SEQUENCE [LARGE SCALE GENOMIC DNA]</scope>
    <source>
        <strain evidence="6">UBA11482</strain>
    </source>
</reference>
<comment type="similarity">
    <text evidence="1">Belongs to the membrane fusion protein (MFP) (TC 8.A.1) family.</text>
</comment>